<reference evidence="5 6" key="1">
    <citation type="submission" date="2019-12" db="EMBL/GenBank/DDBJ databases">
        <title>Genome sequenceing of Clostridium bovifaecis.</title>
        <authorList>
            <person name="Yao Y."/>
        </authorList>
    </citation>
    <scope>NUCLEOTIDE SEQUENCE [LARGE SCALE GENOMIC DNA]</scope>
    <source>
        <strain evidence="5 6">BXX</strain>
    </source>
</reference>
<organism evidence="5 6">
    <name type="scientific">Clostridium bovifaecis</name>
    <dbReference type="NCBI Taxonomy" id="2184719"/>
    <lineage>
        <taxon>Bacteria</taxon>
        <taxon>Bacillati</taxon>
        <taxon>Bacillota</taxon>
        <taxon>Clostridia</taxon>
        <taxon>Eubacteriales</taxon>
        <taxon>Clostridiaceae</taxon>
        <taxon>Clostridium</taxon>
    </lineage>
</organism>
<evidence type="ECO:0000256" key="3">
    <source>
        <dbReference type="ARBA" id="ARBA00022750"/>
    </source>
</evidence>
<dbReference type="NCBIfam" id="TIGR00072">
    <property type="entry name" value="hydrog_prot"/>
    <property type="match status" value="1"/>
</dbReference>
<dbReference type="InterPro" id="IPR023430">
    <property type="entry name" value="Pept_HybD-like_dom_sf"/>
</dbReference>
<keyword evidence="4" id="KW-0378">Hydrolase</keyword>
<sequence>MKSKVIGIGNRIMSDDAIGNLIAEELKEVLEKLGVEVIVGETDIEYCLSCIEDGDVLFIIDATLYGLEPGTLTILELESCKEDYDKGYSQHQLSLIKLLSNCSVKKVSGYIVGIEVSNVGFGVEISEILKNNFNEIKQRVYDFITSKGE</sequence>
<proteinExistence type="inferred from homology"/>
<dbReference type="InterPro" id="IPR000671">
    <property type="entry name" value="Peptidase_A31"/>
</dbReference>
<dbReference type="Pfam" id="PF01750">
    <property type="entry name" value="HycI"/>
    <property type="match status" value="1"/>
</dbReference>
<dbReference type="EMBL" id="CP046522">
    <property type="protein sequence ID" value="QGU96608.1"/>
    <property type="molecule type" value="Genomic_DNA"/>
</dbReference>
<evidence type="ECO:0000313" key="6">
    <source>
        <dbReference type="Proteomes" id="UP000422764"/>
    </source>
</evidence>
<gene>
    <name evidence="5" type="ORF">GOM49_17295</name>
</gene>
<evidence type="ECO:0000313" key="5">
    <source>
        <dbReference type="EMBL" id="QGU96608.1"/>
    </source>
</evidence>
<dbReference type="GO" id="GO:0016485">
    <property type="term" value="P:protein processing"/>
    <property type="evidence" value="ECO:0007669"/>
    <property type="project" value="TreeGrafter"/>
</dbReference>
<keyword evidence="6" id="KW-1185">Reference proteome</keyword>
<evidence type="ECO:0000256" key="2">
    <source>
        <dbReference type="ARBA" id="ARBA00022670"/>
    </source>
</evidence>
<accession>A0A6I6F884</accession>
<dbReference type="SUPFAM" id="SSF53163">
    <property type="entry name" value="HybD-like"/>
    <property type="match status" value="1"/>
</dbReference>
<dbReference type="GO" id="GO:0008047">
    <property type="term" value="F:enzyme activator activity"/>
    <property type="evidence" value="ECO:0007669"/>
    <property type="project" value="InterPro"/>
</dbReference>
<dbReference type="CDD" id="cd00518">
    <property type="entry name" value="H2MP"/>
    <property type="match status" value="1"/>
</dbReference>
<dbReference type="Gene3D" id="3.40.50.1450">
    <property type="entry name" value="HybD-like"/>
    <property type="match status" value="1"/>
</dbReference>
<protein>
    <submittedName>
        <fullName evidence="5">Hydrogenase maturation protease</fullName>
    </submittedName>
</protein>
<keyword evidence="2 5" id="KW-0645">Protease</keyword>
<name>A0A6I6F884_9CLOT</name>
<evidence type="ECO:0000256" key="4">
    <source>
        <dbReference type="ARBA" id="ARBA00022801"/>
    </source>
</evidence>
<evidence type="ECO:0000256" key="1">
    <source>
        <dbReference type="ARBA" id="ARBA00006814"/>
    </source>
</evidence>
<dbReference type="AlphaFoldDB" id="A0A6I6F884"/>
<comment type="similarity">
    <text evidence="1">Belongs to the peptidase A31 family.</text>
</comment>
<keyword evidence="3" id="KW-0064">Aspartyl protease</keyword>
<dbReference type="PANTHER" id="PTHR30302:SF1">
    <property type="entry name" value="HYDROGENASE 2 MATURATION PROTEASE"/>
    <property type="match status" value="1"/>
</dbReference>
<dbReference type="PANTHER" id="PTHR30302">
    <property type="entry name" value="HYDROGENASE 1 MATURATION PROTEASE"/>
    <property type="match status" value="1"/>
</dbReference>
<dbReference type="PRINTS" id="PR00446">
    <property type="entry name" value="HYDRGNUPTAKE"/>
</dbReference>
<dbReference type="GO" id="GO:0004190">
    <property type="term" value="F:aspartic-type endopeptidase activity"/>
    <property type="evidence" value="ECO:0007669"/>
    <property type="project" value="UniProtKB-KW"/>
</dbReference>
<dbReference type="Proteomes" id="UP000422764">
    <property type="component" value="Chromosome"/>
</dbReference>